<evidence type="ECO:0000259" key="8">
    <source>
        <dbReference type="Pfam" id="PF02397"/>
    </source>
</evidence>
<feature type="domain" description="Bacterial sugar transferase" evidence="8">
    <location>
        <begin position="262"/>
        <end position="447"/>
    </location>
</feature>
<accession>A0A1H5GIM1</accession>
<keyword evidence="10" id="KW-1185">Reference proteome</keyword>
<feature type="transmembrane region" description="Helical" evidence="7">
    <location>
        <begin position="74"/>
        <end position="92"/>
    </location>
</feature>
<evidence type="ECO:0000256" key="1">
    <source>
        <dbReference type="ARBA" id="ARBA00004141"/>
    </source>
</evidence>
<feature type="transmembrane region" description="Helical" evidence="7">
    <location>
        <begin position="43"/>
        <end position="62"/>
    </location>
</feature>
<dbReference type="Pfam" id="PF02397">
    <property type="entry name" value="Bac_transf"/>
    <property type="match status" value="1"/>
</dbReference>
<feature type="transmembrane region" description="Helical" evidence="7">
    <location>
        <begin position="12"/>
        <end position="31"/>
    </location>
</feature>
<dbReference type="RefSeq" id="WP_074613543.1">
    <property type="nucleotide sequence ID" value="NZ_FNUE01000001.1"/>
</dbReference>
<evidence type="ECO:0000256" key="7">
    <source>
        <dbReference type="SAM" id="Phobius"/>
    </source>
</evidence>
<dbReference type="Proteomes" id="UP000183071">
    <property type="component" value="Unassembled WGS sequence"/>
</dbReference>
<feature type="transmembrane region" description="Helical" evidence="7">
    <location>
        <begin position="104"/>
        <end position="123"/>
    </location>
</feature>
<keyword evidence="6 7" id="KW-0472">Membrane</keyword>
<organism evidence="9 10">
    <name type="scientific">Polaribacter dokdonensis DSW-5</name>
    <dbReference type="NCBI Taxonomy" id="1300348"/>
    <lineage>
        <taxon>Bacteria</taxon>
        <taxon>Pseudomonadati</taxon>
        <taxon>Bacteroidota</taxon>
        <taxon>Flavobacteriia</taxon>
        <taxon>Flavobacteriales</taxon>
        <taxon>Flavobacteriaceae</taxon>
    </lineage>
</organism>
<dbReference type="InterPro" id="IPR017475">
    <property type="entry name" value="EPS_sugar_tfrase"/>
</dbReference>
<evidence type="ECO:0000313" key="9">
    <source>
        <dbReference type="EMBL" id="SEE14978.1"/>
    </source>
</evidence>
<evidence type="ECO:0000256" key="2">
    <source>
        <dbReference type="ARBA" id="ARBA00006464"/>
    </source>
</evidence>
<dbReference type="PANTHER" id="PTHR30576">
    <property type="entry name" value="COLANIC BIOSYNTHESIS UDP-GLUCOSE LIPID CARRIER TRANSFERASE"/>
    <property type="match status" value="1"/>
</dbReference>
<dbReference type="EMBL" id="FNUE01000001">
    <property type="protein sequence ID" value="SEE14978.1"/>
    <property type="molecule type" value="Genomic_DNA"/>
</dbReference>
<dbReference type="Pfam" id="PF13727">
    <property type="entry name" value="CoA_binding_3"/>
    <property type="match status" value="1"/>
</dbReference>
<comment type="subcellular location">
    <subcellularLocation>
        <location evidence="1">Membrane</location>
        <topology evidence="1">Multi-pass membrane protein</topology>
    </subcellularLocation>
</comment>
<name>A0A1H5GIM1_9FLAO</name>
<evidence type="ECO:0000313" key="10">
    <source>
        <dbReference type="Proteomes" id="UP000183071"/>
    </source>
</evidence>
<comment type="similarity">
    <text evidence="2">Belongs to the bacterial sugar transferase family.</text>
</comment>
<evidence type="ECO:0000256" key="3">
    <source>
        <dbReference type="ARBA" id="ARBA00022679"/>
    </source>
</evidence>
<dbReference type="GO" id="GO:0016740">
    <property type="term" value="F:transferase activity"/>
    <property type="evidence" value="ECO:0007669"/>
    <property type="project" value="UniProtKB-KW"/>
</dbReference>
<dbReference type="Gene3D" id="3.40.50.720">
    <property type="entry name" value="NAD(P)-binding Rossmann-like Domain"/>
    <property type="match status" value="1"/>
</dbReference>
<keyword evidence="3 9" id="KW-0808">Transferase</keyword>
<protein>
    <submittedName>
        <fullName evidence="9">Colanic acid biosysnthesis UDP-glucose lipid carrier transferase</fullName>
    </submittedName>
</protein>
<gene>
    <name evidence="9" type="ORF">SAMN05444353_0949</name>
</gene>
<evidence type="ECO:0000256" key="4">
    <source>
        <dbReference type="ARBA" id="ARBA00022692"/>
    </source>
</evidence>
<evidence type="ECO:0000256" key="5">
    <source>
        <dbReference type="ARBA" id="ARBA00022989"/>
    </source>
</evidence>
<keyword evidence="5 7" id="KW-1133">Transmembrane helix</keyword>
<comment type="caution">
    <text evidence="9">The sequence shown here is derived from an EMBL/GenBank/DDBJ whole genome shotgun (WGS) entry which is preliminary data.</text>
</comment>
<dbReference type="PANTHER" id="PTHR30576:SF0">
    <property type="entry name" value="UNDECAPRENYL-PHOSPHATE N-ACETYLGALACTOSAMINYL 1-PHOSPHATE TRANSFERASE-RELATED"/>
    <property type="match status" value="1"/>
</dbReference>
<feature type="transmembrane region" description="Helical" evidence="7">
    <location>
        <begin position="267"/>
        <end position="289"/>
    </location>
</feature>
<sequence length="453" mass="53218">MTTKIKKYSRLIRPIIVVFDIIIITSVLYYFSDQGYLNSEFLIYINLVWLFIAYFTKFYNVYRYTHIARLVTYLLSQFSIFILAFFAYFSIFREGEVINEQFNIILSFTLLITFFKLFFFFILKSYRLSGKNYRNVIVFGSSKSAKNVIDLFKSKQDLGYRFFGFFADKKDVSDKYLGDINAGLIYASKEQIDEVYCESDSITKQKLRVIRNYCSKNNVDFNLIPEEKDIYSKDLKLTHYGTIPILKPKKLPFEKIETHILKRCFDIFFSLLVCVFLLSWLLPILWIVVKLNSKGKFLFKQLRDGADGNQFYCYKIRSMKVNTLADKIATTINDDRITSVGAFLRKTSLDELPQFFNVLKGDMSIVGPRPHMNVQTKKYLVEIENYLFRNSVKPGITGLAQVYGYRGEIKKKSDIDHRVKLDVFYIENWSFFLDIKIIGLTILNVFKGQDKAY</sequence>
<dbReference type="NCBIfam" id="TIGR03025">
    <property type="entry name" value="EPS_sugtrans"/>
    <property type="match status" value="1"/>
</dbReference>
<reference evidence="9 10" key="1">
    <citation type="submission" date="2016-10" db="EMBL/GenBank/DDBJ databases">
        <authorList>
            <person name="Varghese N."/>
            <person name="Submissions S."/>
        </authorList>
    </citation>
    <scope>NUCLEOTIDE SEQUENCE [LARGE SCALE GENOMIC DNA]</scope>
    <source>
        <strain evidence="9 10">DSW-5</strain>
    </source>
</reference>
<proteinExistence type="inferred from homology"/>
<dbReference type="InterPro" id="IPR003362">
    <property type="entry name" value="Bact_transf"/>
</dbReference>
<evidence type="ECO:0000256" key="6">
    <source>
        <dbReference type="ARBA" id="ARBA00023136"/>
    </source>
</evidence>
<keyword evidence="4 7" id="KW-0812">Transmembrane</keyword>